<dbReference type="InterPro" id="IPR019009">
    <property type="entry name" value="SRP_receptor_beta_su"/>
</dbReference>
<dbReference type="GO" id="GO:0005525">
    <property type="term" value="F:GTP binding"/>
    <property type="evidence" value="ECO:0007669"/>
    <property type="project" value="UniProtKB-KW"/>
</dbReference>
<comment type="similarity">
    <text evidence="2">Belongs to the SRP receptor beta subunit family.</text>
</comment>
<evidence type="ECO:0000313" key="12">
    <source>
        <dbReference type="EMBL" id="KAF2433506.1"/>
    </source>
</evidence>
<dbReference type="GO" id="GO:0016787">
    <property type="term" value="F:hydrolase activity"/>
    <property type="evidence" value="ECO:0007669"/>
    <property type="project" value="UniProtKB-KW"/>
</dbReference>
<keyword evidence="4 11" id="KW-0812">Transmembrane</keyword>
<accession>A0A9P4U1I2</accession>
<evidence type="ECO:0000256" key="7">
    <source>
        <dbReference type="ARBA" id="ARBA00022989"/>
    </source>
</evidence>
<dbReference type="EMBL" id="MU007020">
    <property type="protein sequence ID" value="KAF2433506.1"/>
    <property type="molecule type" value="Genomic_DNA"/>
</dbReference>
<dbReference type="GO" id="GO:0005789">
    <property type="term" value="C:endoplasmic reticulum membrane"/>
    <property type="evidence" value="ECO:0007669"/>
    <property type="project" value="UniProtKB-SubCell"/>
</dbReference>
<name>A0A9P4U1I2_9PEZI</name>
<dbReference type="AlphaFoldDB" id="A0A9P4U1I2"/>
<dbReference type="Gene3D" id="3.40.50.300">
    <property type="entry name" value="P-loop containing nucleotide triphosphate hydrolases"/>
    <property type="match status" value="1"/>
</dbReference>
<dbReference type="Pfam" id="PF09439">
    <property type="entry name" value="SRPRB"/>
    <property type="match status" value="1"/>
</dbReference>
<organism evidence="12 13">
    <name type="scientific">Tothia fuscella</name>
    <dbReference type="NCBI Taxonomy" id="1048955"/>
    <lineage>
        <taxon>Eukaryota</taxon>
        <taxon>Fungi</taxon>
        <taxon>Dikarya</taxon>
        <taxon>Ascomycota</taxon>
        <taxon>Pezizomycotina</taxon>
        <taxon>Dothideomycetes</taxon>
        <taxon>Pleosporomycetidae</taxon>
        <taxon>Venturiales</taxon>
        <taxon>Cylindrosympodiaceae</taxon>
        <taxon>Tothia</taxon>
    </lineage>
</organism>
<evidence type="ECO:0000256" key="9">
    <source>
        <dbReference type="ARBA" id="ARBA00023136"/>
    </source>
</evidence>
<proteinExistence type="inferred from homology"/>
<keyword evidence="5" id="KW-0547">Nucleotide-binding</keyword>
<evidence type="ECO:0000313" key="13">
    <source>
        <dbReference type="Proteomes" id="UP000800235"/>
    </source>
</evidence>
<keyword evidence="8" id="KW-0342">GTP-binding</keyword>
<evidence type="ECO:0000256" key="4">
    <source>
        <dbReference type="ARBA" id="ARBA00022692"/>
    </source>
</evidence>
<dbReference type="Proteomes" id="UP000800235">
    <property type="component" value="Unassembled WGS sequence"/>
</dbReference>
<feature type="transmembrane region" description="Helical" evidence="11">
    <location>
        <begin position="18"/>
        <end position="40"/>
    </location>
</feature>
<evidence type="ECO:0000256" key="2">
    <source>
        <dbReference type="ARBA" id="ARBA00005619"/>
    </source>
</evidence>
<comment type="subcellular location">
    <subcellularLocation>
        <location evidence="1">Endoplasmic reticulum membrane</location>
        <topology evidence="1">Single-pass membrane protein</topology>
    </subcellularLocation>
</comment>
<keyword evidence="6" id="KW-0256">Endoplasmic reticulum</keyword>
<evidence type="ECO:0000256" key="1">
    <source>
        <dbReference type="ARBA" id="ARBA00004389"/>
    </source>
</evidence>
<reference evidence="12" key="1">
    <citation type="journal article" date="2020" name="Stud. Mycol.">
        <title>101 Dothideomycetes genomes: a test case for predicting lifestyles and emergence of pathogens.</title>
        <authorList>
            <person name="Haridas S."/>
            <person name="Albert R."/>
            <person name="Binder M."/>
            <person name="Bloem J."/>
            <person name="Labutti K."/>
            <person name="Salamov A."/>
            <person name="Andreopoulos B."/>
            <person name="Baker S."/>
            <person name="Barry K."/>
            <person name="Bills G."/>
            <person name="Bluhm B."/>
            <person name="Cannon C."/>
            <person name="Castanera R."/>
            <person name="Culley D."/>
            <person name="Daum C."/>
            <person name="Ezra D."/>
            <person name="Gonzalez J."/>
            <person name="Henrissat B."/>
            <person name="Kuo A."/>
            <person name="Liang C."/>
            <person name="Lipzen A."/>
            <person name="Lutzoni F."/>
            <person name="Magnuson J."/>
            <person name="Mondo S."/>
            <person name="Nolan M."/>
            <person name="Ohm R."/>
            <person name="Pangilinan J."/>
            <person name="Park H.-J."/>
            <person name="Ramirez L."/>
            <person name="Alfaro M."/>
            <person name="Sun H."/>
            <person name="Tritt A."/>
            <person name="Yoshinaga Y."/>
            <person name="Zwiers L.-H."/>
            <person name="Turgeon B."/>
            <person name="Goodwin S."/>
            <person name="Spatafora J."/>
            <person name="Crous P."/>
            <person name="Grigoriev I."/>
        </authorList>
    </citation>
    <scope>NUCLEOTIDE SEQUENCE</scope>
    <source>
        <strain evidence="12">CBS 130266</strain>
    </source>
</reference>
<evidence type="ECO:0000256" key="5">
    <source>
        <dbReference type="ARBA" id="ARBA00022741"/>
    </source>
</evidence>
<evidence type="ECO:0000256" key="8">
    <source>
        <dbReference type="ARBA" id="ARBA00023134"/>
    </source>
</evidence>
<dbReference type="SUPFAM" id="SSF52540">
    <property type="entry name" value="P-loop containing nucleoside triphosphate hydrolases"/>
    <property type="match status" value="1"/>
</dbReference>
<evidence type="ECO:0000256" key="3">
    <source>
        <dbReference type="ARBA" id="ARBA00020256"/>
    </source>
</evidence>
<evidence type="ECO:0000256" key="6">
    <source>
        <dbReference type="ARBA" id="ARBA00022824"/>
    </source>
</evidence>
<sequence length="306" mass="32796">MAWYDEDSWLTQAVGPNIWAVIGTILLALTLPIVLHWFIYRSSVLAKTPSFLVLGPSGSGKTALVTKLETGHGSKTHTSQIPLTVQSHLPKSTVPKSWQYRSTADYETKAPKPLLLTDTPGHAKLRHYAYNSLASTTNPPTGILFVVDAADLSSSGTATGGANFALSDTAEYLHDVLLSLQKAYNNAKTSKAKEIPFLVAANKLDLFTALPAVAVKSTLEKDITRIRETRARGLLGVSTIGKGEGLGGNDEEGDDEREVLGGTSEGDFKFATMEEWNVSVEVVGGNAVGEDGPGVEGWWEWIGAQL</sequence>
<keyword evidence="9 11" id="KW-0472">Membrane</keyword>
<dbReference type="InterPro" id="IPR027417">
    <property type="entry name" value="P-loop_NTPase"/>
</dbReference>
<evidence type="ECO:0000256" key="10">
    <source>
        <dbReference type="ARBA" id="ARBA00023170"/>
    </source>
</evidence>
<comment type="caution">
    <text evidence="12">The sequence shown here is derived from an EMBL/GenBank/DDBJ whole genome shotgun (WGS) entry which is preliminary data.</text>
</comment>
<dbReference type="OrthoDB" id="41266at2759"/>
<keyword evidence="7 11" id="KW-1133">Transmembrane helix</keyword>
<gene>
    <name evidence="12" type="ORF">EJ08DRAFT_707044</name>
</gene>
<keyword evidence="10" id="KW-0675">Receptor</keyword>
<evidence type="ECO:0000256" key="11">
    <source>
        <dbReference type="SAM" id="Phobius"/>
    </source>
</evidence>
<protein>
    <recommendedName>
        <fullName evidence="3">Signal recognition particle receptor subunit beta</fullName>
    </recommendedName>
</protein>
<keyword evidence="13" id="KW-1185">Reference proteome</keyword>
<keyword evidence="12" id="KW-0378">Hydrolase</keyword>